<evidence type="ECO:0000313" key="9">
    <source>
        <dbReference type="EMBL" id="MTF39843.1"/>
    </source>
</evidence>
<dbReference type="CDD" id="cd17332">
    <property type="entry name" value="MFS_MelB_like"/>
    <property type="match status" value="1"/>
</dbReference>
<dbReference type="RefSeq" id="WP_155084269.1">
    <property type="nucleotide sequence ID" value="NZ_WMIA01000018.1"/>
</dbReference>
<feature type="transmembrane region" description="Helical" evidence="7">
    <location>
        <begin position="85"/>
        <end position="105"/>
    </location>
</feature>
<dbReference type="FunFam" id="1.20.1250.20:FF:000183">
    <property type="entry name" value="sodium-dependent lysophosphatidylcholine symporter 1 isoform X2"/>
    <property type="match status" value="1"/>
</dbReference>
<feature type="transmembrane region" description="Helical" evidence="7">
    <location>
        <begin position="230"/>
        <end position="252"/>
    </location>
</feature>
<keyword evidence="6 7" id="KW-0472">Membrane</keyword>
<dbReference type="Gene3D" id="1.20.1250.20">
    <property type="entry name" value="MFS general substrate transporter like domains"/>
    <property type="match status" value="2"/>
</dbReference>
<feature type="transmembrane region" description="Helical" evidence="7">
    <location>
        <begin position="409"/>
        <end position="430"/>
    </location>
</feature>
<gene>
    <name evidence="9" type="ORF">GGC33_13035</name>
</gene>
<evidence type="ECO:0000256" key="5">
    <source>
        <dbReference type="ARBA" id="ARBA00022989"/>
    </source>
</evidence>
<evidence type="ECO:0000256" key="7">
    <source>
        <dbReference type="SAM" id="Phobius"/>
    </source>
</evidence>
<evidence type="ECO:0000313" key="10">
    <source>
        <dbReference type="Proteomes" id="UP000437131"/>
    </source>
</evidence>
<dbReference type="EMBL" id="WMIA01000018">
    <property type="protein sequence ID" value="MTF39843.1"/>
    <property type="molecule type" value="Genomic_DNA"/>
</dbReference>
<protein>
    <submittedName>
        <fullName evidence="9">MFS transporter</fullName>
    </submittedName>
</protein>
<dbReference type="PANTHER" id="PTHR11328">
    <property type="entry name" value="MAJOR FACILITATOR SUPERFAMILY DOMAIN-CONTAINING PROTEIN"/>
    <property type="match status" value="1"/>
</dbReference>
<dbReference type="GO" id="GO:0015293">
    <property type="term" value="F:symporter activity"/>
    <property type="evidence" value="ECO:0007669"/>
    <property type="project" value="InterPro"/>
</dbReference>
<evidence type="ECO:0000256" key="4">
    <source>
        <dbReference type="ARBA" id="ARBA00022692"/>
    </source>
</evidence>
<proteinExistence type="predicted"/>
<evidence type="ECO:0000259" key="8">
    <source>
        <dbReference type="PROSITE" id="PS50850"/>
    </source>
</evidence>
<feature type="transmembrane region" description="Helical" evidence="7">
    <location>
        <begin position="355"/>
        <end position="373"/>
    </location>
</feature>
<dbReference type="Pfam" id="PF13347">
    <property type="entry name" value="MFS_2"/>
    <property type="match status" value="2"/>
</dbReference>
<feature type="transmembrane region" description="Helical" evidence="7">
    <location>
        <begin position="190"/>
        <end position="209"/>
    </location>
</feature>
<dbReference type="SUPFAM" id="SSF103473">
    <property type="entry name" value="MFS general substrate transporter"/>
    <property type="match status" value="1"/>
</dbReference>
<feature type="transmembrane region" description="Helical" evidence="7">
    <location>
        <begin position="451"/>
        <end position="475"/>
    </location>
</feature>
<evidence type="ECO:0000256" key="6">
    <source>
        <dbReference type="ARBA" id="ARBA00023136"/>
    </source>
</evidence>
<organism evidence="9 10">
    <name type="scientific">Cyanobacterium aponinum 0216</name>
    <dbReference type="NCBI Taxonomy" id="2676140"/>
    <lineage>
        <taxon>Bacteria</taxon>
        <taxon>Bacillati</taxon>
        <taxon>Cyanobacteriota</taxon>
        <taxon>Cyanophyceae</taxon>
        <taxon>Oscillatoriophycideae</taxon>
        <taxon>Chroococcales</taxon>
        <taxon>Geminocystaceae</taxon>
        <taxon>Cyanobacterium</taxon>
    </lineage>
</organism>
<dbReference type="AlphaFoldDB" id="A0A844GW98"/>
<keyword evidence="4 7" id="KW-0812">Transmembrane</keyword>
<evidence type="ECO:0000256" key="3">
    <source>
        <dbReference type="ARBA" id="ARBA00022475"/>
    </source>
</evidence>
<dbReference type="GO" id="GO:0005886">
    <property type="term" value="C:plasma membrane"/>
    <property type="evidence" value="ECO:0007669"/>
    <property type="project" value="UniProtKB-SubCell"/>
</dbReference>
<reference evidence="9 10" key="1">
    <citation type="submission" date="2019-11" db="EMBL/GenBank/DDBJ databases">
        <title>Isolation of a new High Light Tolerant Cyanobacteria.</title>
        <authorList>
            <person name="Dobson Z."/>
            <person name="Vaughn N."/>
            <person name="Vaughn M."/>
            <person name="Fromme P."/>
            <person name="Mazor Y."/>
        </authorList>
    </citation>
    <scope>NUCLEOTIDE SEQUENCE [LARGE SCALE GENOMIC DNA]</scope>
    <source>
        <strain evidence="9 10">0216</strain>
    </source>
</reference>
<dbReference type="PROSITE" id="PS50850">
    <property type="entry name" value="MFS"/>
    <property type="match status" value="1"/>
</dbReference>
<name>A0A844GW98_9CHRO</name>
<dbReference type="InterPro" id="IPR039672">
    <property type="entry name" value="MFS_2"/>
</dbReference>
<feature type="transmembrane region" description="Helical" evidence="7">
    <location>
        <begin position="21"/>
        <end position="41"/>
    </location>
</feature>
<keyword evidence="5 7" id="KW-1133">Transmembrane helix</keyword>
<feature type="transmembrane region" description="Helical" evidence="7">
    <location>
        <begin position="120"/>
        <end position="141"/>
    </location>
</feature>
<evidence type="ECO:0000256" key="1">
    <source>
        <dbReference type="ARBA" id="ARBA00004651"/>
    </source>
</evidence>
<sequence length="542" mass="60639">MTSQQKLSEKLYFTTKLAFGAGDMGPALTANILVFFLLPFLTNVAGLNPTLAGSVLFVGKVSDAINDPIIGMMSDRTSTKWGRRIPWIIFSAIPFGLIFFLQWIVPHFSDNSSLNNTLLFIYYLIIGIVFNIFYTAVNLPYQALTPELTQDYNERTSLNSFRFSFSIGASIFSLILAGIVFQIFQGSDQQKYIILGLICSIFAIIPLFWCPLIIRERGYQPLLNSNQKKIGGYLLLIISTILVIYGILNILAKNSEATFFGLIALALSLLLGTIAWSLITAKTESHLESRIITQIQDGNENHNLTFKQQLIIVFQNKAFLFVVGIYLCSWLAVQLTASILLFFVVNWMGLSEASFPKVAIAVQGTALIMLFIWQKISEKLDKKIVYFLGSTIWIMAQIGLFMVQPGQTFLLYFLAILAGVGVSVAYLIPWSMIPDVIDLDELKTGERREGIFYGFMVLLQKFGLAFGLFLVGIALDTSGFVKTVAGEAPPIQPESALWAIRFVVAPLPAIILFFGIILAYFYPITREYHAKIRLELDQRKQS</sequence>
<dbReference type="InterPro" id="IPR036259">
    <property type="entry name" value="MFS_trans_sf"/>
</dbReference>
<accession>A0A844GW98</accession>
<dbReference type="PANTHER" id="PTHR11328:SF24">
    <property type="entry name" value="MAJOR FACILITATOR SUPERFAMILY (MFS) PROFILE DOMAIN-CONTAINING PROTEIN"/>
    <property type="match status" value="1"/>
</dbReference>
<feature type="transmembrane region" description="Helical" evidence="7">
    <location>
        <begin position="318"/>
        <end position="343"/>
    </location>
</feature>
<dbReference type="Proteomes" id="UP000437131">
    <property type="component" value="Unassembled WGS sequence"/>
</dbReference>
<feature type="domain" description="Major facilitator superfamily (MFS) profile" evidence="8">
    <location>
        <begin position="310"/>
        <end position="542"/>
    </location>
</feature>
<feature type="transmembrane region" description="Helical" evidence="7">
    <location>
        <begin position="385"/>
        <end position="403"/>
    </location>
</feature>
<dbReference type="GO" id="GO:0008643">
    <property type="term" value="P:carbohydrate transport"/>
    <property type="evidence" value="ECO:0007669"/>
    <property type="project" value="InterPro"/>
</dbReference>
<keyword evidence="2" id="KW-0813">Transport</keyword>
<feature type="transmembrane region" description="Helical" evidence="7">
    <location>
        <begin position="258"/>
        <end position="279"/>
    </location>
</feature>
<keyword evidence="3" id="KW-1003">Cell membrane</keyword>
<dbReference type="InterPro" id="IPR020846">
    <property type="entry name" value="MFS_dom"/>
</dbReference>
<comment type="caution">
    <text evidence="9">The sequence shown here is derived from an EMBL/GenBank/DDBJ whole genome shotgun (WGS) entry which is preliminary data.</text>
</comment>
<evidence type="ECO:0000256" key="2">
    <source>
        <dbReference type="ARBA" id="ARBA00022448"/>
    </source>
</evidence>
<feature type="transmembrane region" description="Helical" evidence="7">
    <location>
        <begin position="495"/>
        <end position="522"/>
    </location>
</feature>
<comment type="subcellular location">
    <subcellularLocation>
        <location evidence="1">Cell membrane</location>
        <topology evidence="1">Multi-pass membrane protein</topology>
    </subcellularLocation>
</comment>
<feature type="transmembrane region" description="Helical" evidence="7">
    <location>
        <begin position="161"/>
        <end position="184"/>
    </location>
</feature>